<proteinExistence type="predicted"/>
<keyword evidence="2" id="KW-1185">Reference proteome</keyword>
<evidence type="ECO:0000313" key="1">
    <source>
        <dbReference type="EMBL" id="RED52128.1"/>
    </source>
</evidence>
<accession>A0A3D9HRK8</accession>
<reference evidence="1 2" key="1">
    <citation type="submission" date="2018-07" db="EMBL/GenBank/DDBJ databases">
        <title>Genomic Encyclopedia of Type Strains, Phase III (KMG-III): the genomes of soil and plant-associated and newly described type strains.</title>
        <authorList>
            <person name="Whitman W."/>
        </authorList>
    </citation>
    <scope>NUCLEOTIDE SEQUENCE [LARGE SCALE GENOMIC DNA]</scope>
    <source>
        <strain evidence="1 2">CECT 8488</strain>
    </source>
</reference>
<gene>
    <name evidence="1" type="ORF">DFP90_102146</name>
</gene>
<dbReference type="Proteomes" id="UP000256845">
    <property type="component" value="Unassembled WGS sequence"/>
</dbReference>
<name>A0A3D9HRK8_9PROT</name>
<sequence length="118" mass="13214">MYPLEKNIDLSFLIGRTLRQVCVESHQVLLNFDQDLTITVEEDCLLSIGADLKAISANNPAESKELALLLDQKIEQAKPVDEANLLLEFSGARHLTLLGASDKYECYSIIDWENHIAV</sequence>
<evidence type="ECO:0000313" key="2">
    <source>
        <dbReference type="Proteomes" id="UP000256845"/>
    </source>
</evidence>
<comment type="caution">
    <text evidence="1">The sequence shown here is derived from an EMBL/GenBank/DDBJ whole genome shotgun (WGS) entry which is preliminary data.</text>
</comment>
<organism evidence="1 2">
    <name type="scientific">Aestuariispira insulae</name>
    <dbReference type="NCBI Taxonomy" id="1461337"/>
    <lineage>
        <taxon>Bacteria</taxon>
        <taxon>Pseudomonadati</taxon>
        <taxon>Pseudomonadota</taxon>
        <taxon>Alphaproteobacteria</taxon>
        <taxon>Rhodospirillales</taxon>
        <taxon>Kiloniellaceae</taxon>
        <taxon>Aestuariispira</taxon>
    </lineage>
</organism>
<dbReference type="RefSeq" id="WP_115935681.1">
    <property type="nucleotide sequence ID" value="NZ_QRDW01000002.1"/>
</dbReference>
<protein>
    <submittedName>
        <fullName evidence="1">Uncharacterized protein</fullName>
    </submittedName>
</protein>
<dbReference type="AlphaFoldDB" id="A0A3D9HRK8"/>
<dbReference type="EMBL" id="QRDW01000002">
    <property type="protein sequence ID" value="RED52128.1"/>
    <property type="molecule type" value="Genomic_DNA"/>
</dbReference>